<comment type="caution">
    <text evidence="1">The sequence shown here is derived from an EMBL/GenBank/DDBJ whole genome shotgun (WGS) entry which is preliminary data.</text>
</comment>
<sequence length="272" mass="30596">MATAVQPQQVVATVRSALNVSHVRNIDAPTMERFLQDLEKKNPVRFTAQQLCNFTNNYSKVLGSGGFGVVYKGKFPNGVKIAVKVLKRSLPHKRAQEQFMAEVSTIGRTNHKNLVSFGMLLFEIVGRRRNAREGSTDSLDWFPKRVWDEYEKDEMATMILPLGIRKNNREGARRMAMVALWCVQDSPEARPPMNAVVKMLEGGVKIRPPPKPFHLLFRAGINVPNPPIYPSKPIYTSNSSDGSTGNGDNLYWYMEHTTPIMAKYEIQIASSS</sequence>
<dbReference type="Proteomes" id="UP000828048">
    <property type="component" value="Chromosome 2"/>
</dbReference>
<evidence type="ECO:0000313" key="1">
    <source>
        <dbReference type="EMBL" id="KAH7836107.1"/>
    </source>
</evidence>
<keyword evidence="2" id="KW-1185">Reference proteome</keyword>
<evidence type="ECO:0000313" key="2">
    <source>
        <dbReference type="Proteomes" id="UP000828048"/>
    </source>
</evidence>
<organism evidence="1 2">
    <name type="scientific">Vaccinium darrowii</name>
    <dbReference type="NCBI Taxonomy" id="229202"/>
    <lineage>
        <taxon>Eukaryota</taxon>
        <taxon>Viridiplantae</taxon>
        <taxon>Streptophyta</taxon>
        <taxon>Embryophyta</taxon>
        <taxon>Tracheophyta</taxon>
        <taxon>Spermatophyta</taxon>
        <taxon>Magnoliopsida</taxon>
        <taxon>eudicotyledons</taxon>
        <taxon>Gunneridae</taxon>
        <taxon>Pentapetalae</taxon>
        <taxon>asterids</taxon>
        <taxon>Ericales</taxon>
        <taxon>Ericaceae</taxon>
        <taxon>Vaccinioideae</taxon>
        <taxon>Vaccinieae</taxon>
        <taxon>Vaccinium</taxon>
    </lineage>
</organism>
<proteinExistence type="predicted"/>
<protein>
    <submittedName>
        <fullName evidence="1">Uncharacterized protein</fullName>
    </submittedName>
</protein>
<gene>
    <name evidence="1" type="ORF">Vadar_032791</name>
</gene>
<accession>A0ACB7X5U9</accession>
<reference evidence="1 2" key="1">
    <citation type="journal article" date="2021" name="Hortic Res">
        <title>High-quality reference genome and annotation aids understanding of berry development for evergreen blueberry (Vaccinium darrowii).</title>
        <authorList>
            <person name="Yu J."/>
            <person name="Hulse-Kemp A.M."/>
            <person name="Babiker E."/>
            <person name="Staton M."/>
        </authorList>
    </citation>
    <scope>NUCLEOTIDE SEQUENCE [LARGE SCALE GENOMIC DNA]</scope>
    <source>
        <strain evidence="2">cv. NJ 8807/NJ 8810</strain>
        <tissue evidence="1">Young leaf</tissue>
    </source>
</reference>
<dbReference type="EMBL" id="CM037152">
    <property type="protein sequence ID" value="KAH7836107.1"/>
    <property type="molecule type" value="Genomic_DNA"/>
</dbReference>
<name>A0ACB7X5U9_9ERIC</name>